<dbReference type="InterPro" id="IPR012902">
    <property type="entry name" value="N_methyl_site"/>
</dbReference>
<keyword evidence="5" id="KW-1185">Reference proteome</keyword>
<dbReference type="Proteomes" id="UP000040576">
    <property type="component" value="Unassembled WGS sequence"/>
</dbReference>
<comment type="subcellular location">
    <subcellularLocation>
        <location evidence="1">Cell surface</location>
    </subcellularLocation>
</comment>
<dbReference type="GO" id="GO:0009986">
    <property type="term" value="C:cell surface"/>
    <property type="evidence" value="ECO:0007669"/>
    <property type="project" value="UniProtKB-SubCell"/>
</dbReference>
<feature type="transmembrane region" description="Helical" evidence="3">
    <location>
        <begin position="12"/>
        <end position="35"/>
    </location>
</feature>
<reference evidence="4 5" key="1">
    <citation type="submission" date="2014-07" db="EMBL/GenBank/DDBJ databases">
        <authorList>
            <person name="Wibberg Daniel"/>
        </authorList>
    </citation>
    <scope>NUCLEOTIDE SEQUENCE [LARGE SCALE GENOMIC DNA]</scope>
</reference>
<dbReference type="GO" id="GO:0030420">
    <property type="term" value="P:establishment of competence for transformation"/>
    <property type="evidence" value="ECO:0007669"/>
    <property type="project" value="UniProtKB-KW"/>
</dbReference>
<dbReference type="RefSeq" id="WP_197057098.1">
    <property type="nucleotide sequence ID" value="NZ_CCRF01000066.1"/>
</dbReference>
<evidence type="ECO:0000313" key="4">
    <source>
        <dbReference type="EMBL" id="CEE02195.1"/>
    </source>
</evidence>
<sequence length="174" mass="20010">MQNKFIRSNNGLTLVELLATLTILSFIGIVIYSVLFNGIRSYERTMEETKLRDEADYIMANFIDEFFTLKVSDIDIKQLPNETNNLSYITIKKGTEEKQLGFKDGKVVLINKELEPLDSNVELSNESKIIATNESEYMVALVLQTKDTKRKLELTSIFNILDDRKEVNQNAFNK</sequence>
<protein>
    <recommendedName>
        <fullName evidence="6">Prepilin-type N-terminal cleavage/methylation domain-containing protein</fullName>
    </recommendedName>
</protein>
<evidence type="ECO:0000256" key="3">
    <source>
        <dbReference type="SAM" id="Phobius"/>
    </source>
</evidence>
<gene>
    <name evidence="4" type="ORF">BT1A1_2375</name>
</gene>
<evidence type="ECO:0000256" key="1">
    <source>
        <dbReference type="ARBA" id="ARBA00004241"/>
    </source>
</evidence>
<keyword evidence="3" id="KW-1133">Transmembrane helix</keyword>
<proteinExistence type="predicted"/>
<keyword evidence="3" id="KW-0472">Membrane</keyword>
<dbReference type="NCBIfam" id="TIGR02532">
    <property type="entry name" value="IV_pilin_GFxxxE"/>
    <property type="match status" value="1"/>
</dbReference>
<dbReference type="EMBL" id="CCRF01000066">
    <property type="protein sequence ID" value="CEE02195.1"/>
    <property type="molecule type" value="Genomic_DNA"/>
</dbReference>
<evidence type="ECO:0000256" key="2">
    <source>
        <dbReference type="ARBA" id="ARBA00023287"/>
    </source>
</evidence>
<keyword evidence="3" id="KW-0812">Transmembrane</keyword>
<accession>A0A090J2U8</accession>
<dbReference type="AlphaFoldDB" id="A0A090J2U8"/>
<evidence type="ECO:0008006" key="6">
    <source>
        <dbReference type="Google" id="ProtNLM"/>
    </source>
</evidence>
<evidence type="ECO:0000313" key="5">
    <source>
        <dbReference type="Proteomes" id="UP000040576"/>
    </source>
</evidence>
<keyword evidence="2" id="KW-0178">Competence</keyword>
<organism evidence="4 5">
    <name type="scientific">Caldibacillus thermoamylovorans</name>
    <dbReference type="NCBI Taxonomy" id="35841"/>
    <lineage>
        <taxon>Bacteria</taxon>
        <taxon>Bacillati</taxon>
        <taxon>Bacillota</taxon>
        <taxon>Bacilli</taxon>
        <taxon>Bacillales</taxon>
        <taxon>Bacillaceae</taxon>
        <taxon>Caldibacillus</taxon>
    </lineage>
</organism>
<name>A0A090J2U8_9BACI</name>